<feature type="domain" description="RING-type" evidence="10">
    <location>
        <begin position="129"/>
        <end position="170"/>
    </location>
</feature>
<dbReference type="InterPro" id="IPR013083">
    <property type="entry name" value="Znf_RING/FYVE/PHD"/>
</dbReference>
<dbReference type="GO" id="GO:0016567">
    <property type="term" value="P:protein ubiquitination"/>
    <property type="evidence" value="ECO:0007669"/>
    <property type="project" value="TreeGrafter"/>
</dbReference>
<dbReference type="PROSITE" id="PS50089">
    <property type="entry name" value="ZF_RING_2"/>
    <property type="match status" value="1"/>
</dbReference>
<dbReference type="CDD" id="cd16667">
    <property type="entry name" value="RING-H2_RNF126-like"/>
    <property type="match status" value="1"/>
</dbReference>
<keyword evidence="9" id="KW-0812">Transmembrane</keyword>
<evidence type="ECO:0000256" key="3">
    <source>
        <dbReference type="ARBA" id="ARBA00022679"/>
    </source>
</evidence>
<comment type="catalytic activity">
    <reaction evidence="1">
        <text>S-ubiquitinyl-[E2 ubiquitin-conjugating enzyme]-L-cysteine + [acceptor protein]-L-lysine = [E2 ubiquitin-conjugating enzyme]-L-cysteine + N(6)-ubiquitinyl-[acceptor protein]-L-lysine.</text>
        <dbReference type="EC" id="2.3.2.27"/>
    </reaction>
</comment>
<gene>
    <name evidence="11" type="ORF">AXF42_Ash006638</name>
</gene>
<keyword evidence="4" id="KW-0479">Metal-binding</keyword>
<evidence type="ECO:0000256" key="6">
    <source>
        <dbReference type="ARBA" id="ARBA00022786"/>
    </source>
</evidence>
<evidence type="ECO:0000256" key="9">
    <source>
        <dbReference type="SAM" id="Phobius"/>
    </source>
</evidence>
<dbReference type="EC" id="2.3.2.27" evidence="2"/>
<evidence type="ECO:0000259" key="10">
    <source>
        <dbReference type="PROSITE" id="PS50089"/>
    </source>
</evidence>
<evidence type="ECO:0000313" key="12">
    <source>
        <dbReference type="Proteomes" id="UP000236161"/>
    </source>
</evidence>
<dbReference type="Proteomes" id="UP000236161">
    <property type="component" value="Unassembled WGS sequence"/>
</dbReference>
<proteinExistence type="predicted"/>
<evidence type="ECO:0000256" key="7">
    <source>
        <dbReference type="ARBA" id="ARBA00022833"/>
    </source>
</evidence>
<evidence type="ECO:0000313" key="11">
    <source>
        <dbReference type="EMBL" id="PKA55436.1"/>
    </source>
</evidence>
<name>A0A2I0AIZ4_9ASPA</name>
<dbReference type="AlphaFoldDB" id="A0A2I0AIZ4"/>
<keyword evidence="12" id="KW-1185">Reference proteome</keyword>
<dbReference type="Gene3D" id="3.30.40.10">
    <property type="entry name" value="Zinc/RING finger domain, C3HC4 (zinc finger)"/>
    <property type="match status" value="1"/>
</dbReference>
<dbReference type="GO" id="GO:0008270">
    <property type="term" value="F:zinc ion binding"/>
    <property type="evidence" value="ECO:0007669"/>
    <property type="project" value="UniProtKB-KW"/>
</dbReference>
<dbReference type="Pfam" id="PF13639">
    <property type="entry name" value="zf-RING_2"/>
    <property type="match status" value="1"/>
</dbReference>
<dbReference type="GO" id="GO:0061630">
    <property type="term" value="F:ubiquitin protein ligase activity"/>
    <property type="evidence" value="ECO:0007669"/>
    <property type="project" value="UniProtKB-EC"/>
</dbReference>
<dbReference type="Pfam" id="PF14369">
    <property type="entry name" value="Zn_ribbon_19"/>
    <property type="match status" value="1"/>
</dbReference>
<keyword evidence="7" id="KW-0862">Zinc</keyword>
<accession>A0A2I0AIZ4</accession>
<keyword evidence="9" id="KW-0472">Membrane</keyword>
<sequence length="270" mass="30028">MSLLRPPPLRRAFHLFWCHHCRRPVPILLSPSAASTIFCPRCSGRFIHELDPPFPTYHLLLTPPPSPPNQSLPSAPNRGDYFTGPDLNQLIEELTQNDRPGPPPAPVSSIDALPTVKIAAEHLREGSQCPVCKEEFTVGEEAKEMPCGHVYHSDCIVPWLRLHDSCPVCRSGLAGGEIAGRELSTDRGGAGDGDRRNLRLELWNPLALLFWPFHDSMFPGWERYHRYAGDRWEEGGRSLGSSGGNGAMLRLLASIFLFACLLFLLFISSE</sequence>
<dbReference type="SUPFAM" id="SSF57850">
    <property type="entry name" value="RING/U-box"/>
    <property type="match status" value="1"/>
</dbReference>
<dbReference type="GO" id="GO:0005737">
    <property type="term" value="C:cytoplasm"/>
    <property type="evidence" value="ECO:0007669"/>
    <property type="project" value="TreeGrafter"/>
</dbReference>
<evidence type="ECO:0000256" key="8">
    <source>
        <dbReference type="PROSITE-ProRule" id="PRU00175"/>
    </source>
</evidence>
<dbReference type="PANTHER" id="PTHR15710">
    <property type="entry name" value="E3 UBIQUITIN-PROTEIN LIGASE PRAJA"/>
    <property type="match status" value="1"/>
</dbReference>
<dbReference type="STRING" id="1088818.A0A2I0AIZ4"/>
<dbReference type="InterPro" id="IPR039525">
    <property type="entry name" value="RNF126-like_zinc-ribbon"/>
</dbReference>
<evidence type="ECO:0000256" key="2">
    <source>
        <dbReference type="ARBA" id="ARBA00012483"/>
    </source>
</evidence>
<dbReference type="PANTHER" id="PTHR15710:SF18">
    <property type="entry name" value="RING-TYPE E3 UBIQUITIN TRANSFERASE"/>
    <property type="match status" value="1"/>
</dbReference>
<evidence type="ECO:0000256" key="4">
    <source>
        <dbReference type="ARBA" id="ARBA00022723"/>
    </source>
</evidence>
<dbReference type="SMART" id="SM00184">
    <property type="entry name" value="RING"/>
    <property type="match status" value="1"/>
</dbReference>
<feature type="transmembrane region" description="Helical" evidence="9">
    <location>
        <begin position="247"/>
        <end position="267"/>
    </location>
</feature>
<keyword evidence="3" id="KW-0808">Transferase</keyword>
<keyword evidence="9" id="KW-1133">Transmembrane helix</keyword>
<dbReference type="FunFam" id="3.30.40.10:FF:000022">
    <property type="entry name" value="E3 ubiquitin-protein ligase RING1-like"/>
    <property type="match status" value="1"/>
</dbReference>
<evidence type="ECO:0000256" key="1">
    <source>
        <dbReference type="ARBA" id="ARBA00000900"/>
    </source>
</evidence>
<keyword evidence="5 8" id="KW-0863">Zinc-finger</keyword>
<dbReference type="InterPro" id="IPR001841">
    <property type="entry name" value="Znf_RING"/>
</dbReference>
<organism evidence="11 12">
    <name type="scientific">Apostasia shenzhenica</name>
    <dbReference type="NCBI Taxonomy" id="1088818"/>
    <lineage>
        <taxon>Eukaryota</taxon>
        <taxon>Viridiplantae</taxon>
        <taxon>Streptophyta</taxon>
        <taxon>Embryophyta</taxon>
        <taxon>Tracheophyta</taxon>
        <taxon>Spermatophyta</taxon>
        <taxon>Magnoliopsida</taxon>
        <taxon>Liliopsida</taxon>
        <taxon>Asparagales</taxon>
        <taxon>Orchidaceae</taxon>
        <taxon>Apostasioideae</taxon>
        <taxon>Apostasia</taxon>
    </lineage>
</organism>
<reference evidence="11 12" key="1">
    <citation type="journal article" date="2017" name="Nature">
        <title>The Apostasia genome and the evolution of orchids.</title>
        <authorList>
            <person name="Zhang G.Q."/>
            <person name="Liu K.W."/>
            <person name="Li Z."/>
            <person name="Lohaus R."/>
            <person name="Hsiao Y.Y."/>
            <person name="Niu S.C."/>
            <person name="Wang J.Y."/>
            <person name="Lin Y.C."/>
            <person name="Xu Q."/>
            <person name="Chen L.J."/>
            <person name="Yoshida K."/>
            <person name="Fujiwara S."/>
            <person name="Wang Z.W."/>
            <person name="Zhang Y.Q."/>
            <person name="Mitsuda N."/>
            <person name="Wang M."/>
            <person name="Liu G.H."/>
            <person name="Pecoraro L."/>
            <person name="Huang H.X."/>
            <person name="Xiao X.J."/>
            <person name="Lin M."/>
            <person name="Wu X.Y."/>
            <person name="Wu W.L."/>
            <person name="Chen Y.Y."/>
            <person name="Chang S.B."/>
            <person name="Sakamoto S."/>
            <person name="Ohme-Takagi M."/>
            <person name="Yagi M."/>
            <person name="Zeng S.J."/>
            <person name="Shen C.Y."/>
            <person name="Yeh C.M."/>
            <person name="Luo Y.B."/>
            <person name="Tsai W.C."/>
            <person name="Van de Peer Y."/>
            <person name="Liu Z.J."/>
        </authorList>
    </citation>
    <scope>NUCLEOTIDE SEQUENCE [LARGE SCALE GENOMIC DNA]</scope>
    <source>
        <strain evidence="12">cv. Shenzhen</strain>
        <tissue evidence="11">Stem</tissue>
    </source>
</reference>
<protein>
    <recommendedName>
        <fullName evidence="2">RING-type E3 ubiquitin transferase</fullName>
        <ecNumber evidence="2">2.3.2.27</ecNumber>
    </recommendedName>
</protein>
<dbReference type="OrthoDB" id="8062037at2759"/>
<dbReference type="EMBL" id="KZ451979">
    <property type="protein sequence ID" value="PKA55436.1"/>
    <property type="molecule type" value="Genomic_DNA"/>
</dbReference>
<keyword evidence="6" id="KW-0833">Ubl conjugation pathway</keyword>
<evidence type="ECO:0000256" key="5">
    <source>
        <dbReference type="ARBA" id="ARBA00022771"/>
    </source>
</evidence>